<dbReference type="PANTHER" id="PTHR43618:SF17">
    <property type="entry name" value="RHAMNOLIPIDS BIOSYNTHESIS 3-OXOACYL-[ACYL-CARRIER-PROTEIN] REDUCTASE"/>
    <property type="match status" value="1"/>
</dbReference>
<evidence type="ECO:0000256" key="1">
    <source>
        <dbReference type="ARBA" id="ARBA00006484"/>
    </source>
</evidence>
<proteinExistence type="inferred from homology"/>
<dbReference type="EMBL" id="PYSW02000022">
    <property type="protein sequence ID" value="KAG2382827.1"/>
    <property type="molecule type" value="Genomic_DNA"/>
</dbReference>
<evidence type="ECO:0000256" key="3">
    <source>
        <dbReference type="ARBA" id="ARBA00023002"/>
    </source>
</evidence>
<evidence type="ECO:0000256" key="2">
    <source>
        <dbReference type="ARBA" id="ARBA00022857"/>
    </source>
</evidence>
<evidence type="ECO:0000313" key="4">
    <source>
        <dbReference type="EMBL" id="KAG2382827.1"/>
    </source>
</evidence>
<accession>A0AA88GQV0</accession>
<sequence>MSQVPSSAQSLLSHSLFSVRNKVVVITGGTRGIGLSIAQGFLMNGVSKVYVCSRKKEACVAIEKQVSEFMNQQKLDKKPQFIALQADLSNMKGIESFCEQITDDKVHVLVNNSGTNWAESIDSYPEDAWDKVMDLNLKTPFFVIQKLLPKLRNAATLDAPASIINIGSINGVNAPNMDTFAYATSKAGLHHLTKHLALRLASDHICVNALACGFFFTKMTKQTFEDFGDHIMANIPLGRQSRASDVAGAALFLASPAASWMTGNVIALDGGSIIKSNL</sequence>
<dbReference type="SUPFAM" id="SSF51735">
    <property type="entry name" value="NAD(P)-binding Rossmann-fold domains"/>
    <property type="match status" value="1"/>
</dbReference>
<keyword evidence="3" id="KW-0560">Oxidoreductase</keyword>
<comment type="similarity">
    <text evidence="1">Belongs to the short-chain dehydrogenases/reductases (SDR) family.</text>
</comment>
<comment type="caution">
    <text evidence="4">The sequence shown here is derived from an EMBL/GenBank/DDBJ whole genome shotgun (WGS) entry which is preliminary data.</text>
</comment>
<organism evidence="4 5">
    <name type="scientific">Naegleria lovaniensis</name>
    <name type="common">Amoeba</name>
    <dbReference type="NCBI Taxonomy" id="51637"/>
    <lineage>
        <taxon>Eukaryota</taxon>
        <taxon>Discoba</taxon>
        <taxon>Heterolobosea</taxon>
        <taxon>Tetramitia</taxon>
        <taxon>Eutetramitia</taxon>
        <taxon>Vahlkampfiidae</taxon>
        <taxon>Naegleria</taxon>
    </lineage>
</organism>
<reference evidence="4 5" key="1">
    <citation type="journal article" date="2018" name="BMC Genomics">
        <title>The genome of Naegleria lovaniensis, the basis for a comparative approach to unravel pathogenicity factors of the human pathogenic amoeba N. fowleri.</title>
        <authorList>
            <person name="Liechti N."/>
            <person name="Schurch N."/>
            <person name="Bruggmann R."/>
            <person name="Wittwer M."/>
        </authorList>
    </citation>
    <scope>NUCLEOTIDE SEQUENCE [LARGE SCALE GENOMIC DNA]</scope>
    <source>
        <strain evidence="4 5">ATCC 30569</strain>
    </source>
</reference>
<dbReference type="PROSITE" id="PS00061">
    <property type="entry name" value="ADH_SHORT"/>
    <property type="match status" value="1"/>
</dbReference>
<name>A0AA88GQV0_NAELO</name>
<dbReference type="Pfam" id="PF13561">
    <property type="entry name" value="adh_short_C2"/>
    <property type="match status" value="1"/>
</dbReference>
<dbReference type="AlphaFoldDB" id="A0AA88GQV0"/>
<dbReference type="InterPro" id="IPR052178">
    <property type="entry name" value="Sec_Metab_Biosynth_SDR"/>
</dbReference>
<keyword evidence="5" id="KW-1185">Reference proteome</keyword>
<dbReference type="PRINTS" id="PR00080">
    <property type="entry name" value="SDRFAMILY"/>
</dbReference>
<dbReference type="PRINTS" id="PR00081">
    <property type="entry name" value="GDHRDH"/>
</dbReference>
<dbReference type="Proteomes" id="UP000816034">
    <property type="component" value="Unassembled WGS sequence"/>
</dbReference>
<dbReference type="GO" id="GO:0016491">
    <property type="term" value="F:oxidoreductase activity"/>
    <property type="evidence" value="ECO:0007669"/>
    <property type="project" value="UniProtKB-KW"/>
</dbReference>
<dbReference type="Gene3D" id="3.40.50.720">
    <property type="entry name" value="NAD(P)-binding Rossmann-like Domain"/>
    <property type="match status" value="1"/>
</dbReference>
<dbReference type="GeneID" id="68097249"/>
<evidence type="ECO:0000313" key="5">
    <source>
        <dbReference type="Proteomes" id="UP000816034"/>
    </source>
</evidence>
<dbReference type="RefSeq" id="XP_044548506.1">
    <property type="nucleotide sequence ID" value="XM_044694472.1"/>
</dbReference>
<gene>
    <name evidence="4" type="ORF">C9374_004794</name>
</gene>
<dbReference type="InterPro" id="IPR002347">
    <property type="entry name" value="SDR_fam"/>
</dbReference>
<dbReference type="InterPro" id="IPR036291">
    <property type="entry name" value="NAD(P)-bd_dom_sf"/>
</dbReference>
<protein>
    <submittedName>
        <fullName evidence="4">Uncharacterized protein</fullName>
    </submittedName>
</protein>
<dbReference type="InterPro" id="IPR020904">
    <property type="entry name" value="Sc_DH/Rdtase_CS"/>
</dbReference>
<keyword evidence="2" id="KW-0521">NADP</keyword>
<dbReference type="FunFam" id="3.40.50.720:FF:000084">
    <property type="entry name" value="Short-chain dehydrogenase reductase"/>
    <property type="match status" value="1"/>
</dbReference>
<dbReference type="PANTHER" id="PTHR43618">
    <property type="entry name" value="7-ALPHA-HYDROXYSTEROID DEHYDROGENASE"/>
    <property type="match status" value="1"/>
</dbReference>